<protein>
    <submittedName>
        <fullName evidence="1">Uncharacterized protein YjbI with pentapeptide repeats</fullName>
    </submittedName>
</protein>
<dbReference type="InterPro" id="IPR001646">
    <property type="entry name" value="5peptide_repeat"/>
</dbReference>
<accession>A0A3N2C037</accession>
<evidence type="ECO:0000313" key="2">
    <source>
        <dbReference type="Proteomes" id="UP000266915"/>
    </source>
</evidence>
<dbReference type="AlphaFoldDB" id="A0A3N2C037"/>
<evidence type="ECO:0000313" key="1">
    <source>
        <dbReference type="EMBL" id="ROR80842.1"/>
    </source>
</evidence>
<dbReference type="Gene3D" id="2.160.20.80">
    <property type="entry name" value="E3 ubiquitin-protein ligase SopA"/>
    <property type="match status" value="1"/>
</dbReference>
<dbReference type="SUPFAM" id="SSF141571">
    <property type="entry name" value="Pentapeptide repeat-like"/>
    <property type="match status" value="1"/>
</dbReference>
<reference evidence="1 2" key="1">
    <citation type="submission" date="2018-11" db="EMBL/GenBank/DDBJ databases">
        <title>Sequencing the genomes of 1000 actinobacteria strains.</title>
        <authorList>
            <person name="Klenk H.-P."/>
        </authorList>
    </citation>
    <scope>NUCLEOTIDE SEQUENCE [LARGE SCALE GENOMIC DNA]</scope>
    <source>
        <strain evidence="1 2">DSM 14012</strain>
    </source>
</reference>
<sequence>MAKRTGTTAPRLDPVRLIGLTDGDEDALDAHDSVEGLRFADLDLSHRDLSGITISESLLAGVRADQTDLRAASFLDTRLERWDAPILLAPRSRLRDVELEGSRVGSADCYDANWQSVRVTGCKLGFVNLRGAVLQDVLFEDCTIDELDLADATATRVRFVDCTLNSLDVTRARLTDVDLRTLELRRIAGIEHLRGATMTPFQVGELAAMFAEQFGIRVED</sequence>
<dbReference type="InterPro" id="IPR051082">
    <property type="entry name" value="Pentapeptide-BTB/POZ_domain"/>
</dbReference>
<proteinExistence type="predicted"/>
<dbReference type="Pfam" id="PF13599">
    <property type="entry name" value="Pentapeptide_4"/>
    <property type="match status" value="1"/>
</dbReference>
<organism evidence="1 2">
    <name type="scientific">Plantibacter flavus</name>
    <dbReference type="NCBI Taxonomy" id="150123"/>
    <lineage>
        <taxon>Bacteria</taxon>
        <taxon>Bacillati</taxon>
        <taxon>Actinomycetota</taxon>
        <taxon>Actinomycetes</taxon>
        <taxon>Micrococcales</taxon>
        <taxon>Microbacteriaceae</taxon>
        <taxon>Plantibacter</taxon>
    </lineage>
</organism>
<keyword evidence="2" id="KW-1185">Reference proteome</keyword>
<dbReference type="RefSeq" id="WP_085510183.1">
    <property type="nucleotide sequence ID" value="NZ_FXAP01000001.1"/>
</dbReference>
<name>A0A3N2C037_9MICO</name>
<gene>
    <name evidence="1" type="ORF">EDD42_0889</name>
</gene>
<dbReference type="EMBL" id="RKHL01000001">
    <property type="protein sequence ID" value="ROR80842.1"/>
    <property type="molecule type" value="Genomic_DNA"/>
</dbReference>
<dbReference type="PANTHER" id="PTHR14136:SF17">
    <property type="entry name" value="BTB_POZ DOMAIN-CONTAINING PROTEIN KCTD9"/>
    <property type="match status" value="1"/>
</dbReference>
<comment type="caution">
    <text evidence="1">The sequence shown here is derived from an EMBL/GenBank/DDBJ whole genome shotgun (WGS) entry which is preliminary data.</text>
</comment>
<dbReference type="PANTHER" id="PTHR14136">
    <property type="entry name" value="BTB_POZ DOMAIN-CONTAINING PROTEIN KCTD9"/>
    <property type="match status" value="1"/>
</dbReference>
<dbReference type="Proteomes" id="UP000266915">
    <property type="component" value="Unassembled WGS sequence"/>
</dbReference>